<sequence length="88" mass="9527">MDQMSSSNPQRPTPFGVDIHLYPMTTRPGPGSPESPHQPPPAQSHPQQPTIAHASDRTQESTGCVEDWLDILAATASSKPVSDRRSEP</sequence>
<name>A0A922EVF3_CARIL</name>
<dbReference type="EMBL" id="CM031830">
    <property type="protein sequence ID" value="KAG6710309.1"/>
    <property type="molecule type" value="Genomic_DNA"/>
</dbReference>
<feature type="compositionally biased region" description="Polar residues" evidence="1">
    <location>
        <begin position="1"/>
        <end position="10"/>
    </location>
</feature>
<reference evidence="2" key="1">
    <citation type="submission" date="2021-01" db="EMBL/GenBank/DDBJ databases">
        <authorList>
            <person name="Lovell J.T."/>
            <person name="Bentley N."/>
            <person name="Bhattarai G."/>
            <person name="Jenkins J.W."/>
            <person name="Sreedasyam A."/>
            <person name="Alarcon Y."/>
            <person name="Bock C."/>
            <person name="Boston L."/>
            <person name="Carlson J."/>
            <person name="Cervantes K."/>
            <person name="Clermont K."/>
            <person name="Krom N."/>
            <person name="Kubenka K."/>
            <person name="Mamidi S."/>
            <person name="Mattison C."/>
            <person name="Monteros M."/>
            <person name="Pisani C."/>
            <person name="Plott C."/>
            <person name="Rajasekar S."/>
            <person name="Rhein H.S."/>
            <person name="Rohla C."/>
            <person name="Song M."/>
            <person name="Hilaire R.S."/>
            <person name="Shu S."/>
            <person name="Wells L."/>
            <person name="Wang X."/>
            <person name="Webber J."/>
            <person name="Heerema R.J."/>
            <person name="Klein P."/>
            <person name="Conner P."/>
            <person name="Grauke L."/>
            <person name="Grimwood J."/>
            <person name="Schmutz J."/>
            <person name="Randall J.J."/>
        </authorList>
    </citation>
    <scope>NUCLEOTIDE SEQUENCE</scope>
    <source>
        <tissue evidence="2">Leaf</tissue>
    </source>
</reference>
<comment type="caution">
    <text evidence="2">The sequence shown here is derived from an EMBL/GenBank/DDBJ whole genome shotgun (WGS) entry which is preliminary data.</text>
</comment>
<proteinExistence type="predicted"/>
<evidence type="ECO:0000313" key="3">
    <source>
        <dbReference type="Proteomes" id="UP000811246"/>
    </source>
</evidence>
<feature type="region of interest" description="Disordered" evidence="1">
    <location>
        <begin position="1"/>
        <end position="62"/>
    </location>
</feature>
<dbReference type="AlphaFoldDB" id="A0A922EVF3"/>
<protein>
    <submittedName>
        <fullName evidence="2">Uncharacterized protein</fullName>
    </submittedName>
</protein>
<evidence type="ECO:0000313" key="2">
    <source>
        <dbReference type="EMBL" id="KAG6710309.1"/>
    </source>
</evidence>
<accession>A0A922EVF3</accession>
<organism evidence="2 3">
    <name type="scientific">Carya illinoinensis</name>
    <name type="common">Pecan</name>
    <dbReference type="NCBI Taxonomy" id="32201"/>
    <lineage>
        <taxon>Eukaryota</taxon>
        <taxon>Viridiplantae</taxon>
        <taxon>Streptophyta</taxon>
        <taxon>Embryophyta</taxon>
        <taxon>Tracheophyta</taxon>
        <taxon>Spermatophyta</taxon>
        <taxon>Magnoliopsida</taxon>
        <taxon>eudicotyledons</taxon>
        <taxon>Gunneridae</taxon>
        <taxon>Pentapetalae</taxon>
        <taxon>rosids</taxon>
        <taxon>fabids</taxon>
        <taxon>Fagales</taxon>
        <taxon>Juglandaceae</taxon>
        <taxon>Carya</taxon>
    </lineage>
</organism>
<evidence type="ECO:0000256" key="1">
    <source>
        <dbReference type="SAM" id="MobiDB-lite"/>
    </source>
</evidence>
<dbReference type="Proteomes" id="UP000811246">
    <property type="component" value="Chromosome 6"/>
</dbReference>
<gene>
    <name evidence="2" type="ORF">I3842_06G177000</name>
</gene>
<feature type="compositionally biased region" description="Pro residues" evidence="1">
    <location>
        <begin position="30"/>
        <end position="43"/>
    </location>
</feature>